<feature type="transmembrane region" description="Helical" evidence="1">
    <location>
        <begin position="15"/>
        <end position="34"/>
    </location>
</feature>
<gene>
    <name evidence="2" type="ORF">QU605_04300</name>
</gene>
<proteinExistence type="predicted"/>
<organism evidence="2 3">
    <name type="scientific">Robiginitalea aurantiaca</name>
    <dbReference type="NCBI Taxonomy" id="3056915"/>
    <lineage>
        <taxon>Bacteria</taxon>
        <taxon>Pseudomonadati</taxon>
        <taxon>Bacteroidota</taxon>
        <taxon>Flavobacteriia</taxon>
        <taxon>Flavobacteriales</taxon>
        <taxon>Flavobacteriaceae</taxon>
        <taxon>Robiginitalea</taxon>
    </lineage>
</organism>
<evidence type="ECO:0000256" key="1">
    <source>
        <dbReference type="SAM" id="Phobius"/>
    </source>
</evidence>
<dbReference type="SUPFAM" id="SSF49464">
    <property type="entry name" value="Carboxypeptidase regulatory domain-like"/>
    <property type="match status" value="1"/>
</dbReference>
<accession>A0ABT7WCM1</accession>
<reference evidence="2" key="1">
    <citation type="submission" date="2023-06" db="EMBL/GenBank/DDBJ databases">
        <title>Robiginitalea aurantiacus sp. nov. and Algoriphagus sediminis sp. nov., isolated from coastal sediment.</title>
        <authorList>
            <person name="Zhou Z.Y."/>
            <person name="An J."/>
            <person name="Jia Y.W."/>
            <person name="Du Z.J."/>
        </authorList>
    </citation>
    <scope>NUCLEOTIDE SEQUENCE</scope>
    <source>
        <strain evidence="2">M39</strain>
    </source>
</reference>
<protein>
    <recommendedName>
        <fullName evidence="4">Carboxypeptidase-like regulatory domain-containing protein</fullName>
    </recommendedName>
</protein>
<sequence>MTKDPNHKPFRVKAPFSYVILTLLVSIIGTNLTAQVNISGRLLERGTGTPIPFANIGIEKTAIGSLSNADGSFSIDIPEAYTNRNLLFASREKMK</sequence>
<evidence type="ECO:0008006" key="4">
    <source>
        <dbReference type="Google" id="ProtNLM"/>
    </source>
</evidence>
<dbReference type="Proteomes" id="UP001174839">
    <property type="component" value="Unassembled WGS sequence"/>
</dbReference>
<keyword evidence="1" id="KW-0472">Membrane</keyword>
<comment type="caution">
    <text evidence="2">The sequence shown here is derived from an EMBL/GenBank/DDBJ whole genome shotgun (WGS) entry which is preliminary data.</text>
</comment>
<keyword evidence="1" id="KW-0812">Transmembrane</keyword>
<dbReference type="RefSeq" id="WP_289724046.1">
    <property type="nucleotide sequence ID" value="NZ_JAUDUY010000002.1"/>
</dbReference>
<evidence type="ECO:0000313" key="2">
    <source>
        <dbReference type="EMBL" id="MDM9630677.1"/>
    </source>
</evidence>
<keyword evidence="3" id="KW-1185">Reference proteome</keyword>
<keyword evidence="1" id="KW-1133">Transmembrane helix</keyword>
<dbReference type="InterPro" id="IPR008969">
    <property type="entry name" value="CarboxyPept-like_regulatory"/>
</dbReference>
<dbReference type="EMBL" id="JAUDUY010000002">
    <property type="protein sequence ID" value="MDM9630677.1"/>
    <property type="molecule type" value="Genomic_DNA"/>
</dbReference>
<name>A0ABT7WCM1_9FLAO</name>
<dbReference type="Pfam" id="PF13715">
    <property type="entry name" value="CarbopepD_reg_2"/>
    <property type="match status" value="1"/>
</dbReference>
<evidence type="ECO:0000313" key="3">
    <source>
        <dbReference type="Proteomes" id="UP001174839"/>
    </source>
</evidence>